<dbReference type="GO" id="GO:0009116">
    <property type="term" value="P:nucleoside metabolic process"/>
    <property type="evidence" value="ECO:0007669"/>
    <property type="project" value="InterPro"/>
</dbReference>
<sequence>MIDDQPSCLLFAKCLKPLVDWKPFALCLPQITQSDVNIIYKKKKNAHLMKMALHKRWLQVNPTASWRDVINALKQCKENELATTIEDKVTDPTARNSNEDMEATDGSANPITETNGAKQASEKIDSKEPLDNAATGPGESKSDDQITCIIDPPPDVSKYCPRLEDIEKKILMKKLSKLTKEEKELIEKVSYILVTATPIEYCAVMGSTDSPGGDGKYIRVVIEDKSARFILGKFGPCNVAIISTGQGPDKTDRVLTLVQRVVKAKYVIAIGICYGAKESKTKVLGDKRHYCCQKYCRHYT</sequence>
<proteinExistence type="predicted"/>
<dbReference type="KEGG" id="aqu:109585486"/>
<dbReference type="InterPro" id="IPR011029">
    <property type="entry name" value="DEATH-like_dom_sf"/>
</dbReference>
<feature type="compositionally biased region" description="Polar residues" evidence="1">
    <location>
        <begin position="106"/>
        <end position="118"/>
    </location>
</feature>
<feature type="compositionally biased region" description="Basic and acidic residues" evidence="1">
    <location>
        <begin position="120"/>
        <end position="130"/>
    </location>
</feature>
<dbReference type="Gene3D" id="3.40.50.1580">
    <property type="entry name" value="Nucleoside phosphorylase domain"/>
    <property type="match status" value="1"/>
</dbReference>
<dbReference type="Gene3D" id="1.10.533.10">
    <property type="entry name" value="Death Domain, Fas"/>
    <property type="match status" value="1"/>
</dbReference>
<evidence type="ECO:0000313" key="3">
    <source>
        <dbReference type="Proteomes" id="UP000007879"/>
    </source>
</evidence>
<dbReference type="GO" id="GO:0003824">
    <property type="term" value="F:catalytic activity"/>
    <property type="evidence" value="ECO:0007669"/>
    <property type="project" value="InterPro"/>
</dbReference>
<reference evidence="3" key="1">
    <citation type="journal article" date="2010" name="Nature">
        <title>The Amphimedon queenslandica genome and the evolution of animal complexity.</title>
        <authorList>
            <person name="Srivastava M."/>
            <person name="Simakov O."/>
            <person name="Chapman J."/>
            <person name="Fahey B."/>
            <person name="Gauthier M.E."/>
            <person name="Mitros T."/>
            <person name="Richards G.S."/>
            <person name="Conaco C."/>
            <person name="Dacre M."/>
            <person name="Hellsten U."/>
            <person name="Larroux C."/>
            <person name="Putnam N.H."/>
            <person name="Stanke M."/>
            <person name="Adamska M."/>
            <person name="Darling A."/>
            <person name="Degnan S.M."/>
            <person name="Oakley T.H."/>
            <person name="Plachetzki D.C."/>
            <person name="Zhai Y."/>
            <person name="Adamski M."/>
            <person name="Calcino A."/>
            <person name="Cummins S.F."/>
            <person name="Goodstein D.M."/>
            <person name="Harris C."/>
            <person name="Jackson D.J."/>
            <person name="Leys S.P."/>
            <person name="Shu S."/>
            <person name="Woodcroft B.J."/>
            <person name="Vervoort M."/>
            <person name="Kosik K.S."/>
            <person name="Manning G."/>
            <person name="Degnan B.M."/>
            <person name="Rokhsar D.S."/>
        </authorList>
    </citation>
    <scope>NUCLEOTIDE SEQUENCE [LARGE SCALE GENOMIC DNA]</scope>
</reference>
<reference evidence="2" key="2">
    <citation type="submission" date="2024-06" db="UniProtKB">
        <authorList>
            <consortium name="EnsemblMetazoa"/>
        </authorList>
    </citation>
    <scope>IDENTIFICATION</scope>
</reference>
<organism evidence="2 3">
    <name type="scientific">Amphimedon queenslandica</name>
    <name type="common">Sponge</name>
    <dbReference type="NCBI Taxonomy" id="400682"/>
    <lineage>
        <taxon>Eukaryota</taxon>
        <taxon>Metazoa</taxon>
        <taxon>Porifera</taxon>
        <taxon>Demospongiae</taxon>
        <taxon>Heteroscleromorpha</taxon>
        <taxon>Haplosclerida</taxon>
        <taxon>Niphatidae</taxon>
        <taxon>Amphimedon</taxon>
    </lineage>
</organism>
<dbReference type="GeneID" id="109585486"/>
<feature type="region of interest" description="Disordered" evidence="1">
    <location>
        <begin position="84"/>
        <end position="147"/>
    </location>
</feature>
<dbReference type="RefSeq" id="XP_019857143.1">
    <property type="nucleotide sequence ID" value="XM_020001584.1"/>
</dbReference>
<dbReference type="Proteomes" id="UP000007879">
    <property type="component" value="Unassembled WGS sequence"/>
</dbReference>
<evidence type="ECO:0008006" key="4">
    <source>
        <dbReference type="Google" id="ProtNLM"/>
    </source>
</evidence>
<name>A0AAN0JKB5_AMPQE</name>
<dbReference type="AlphaFoldDB" id="A0AAN0JKB5"/>
<evidence type="ECO:0000256" key="1">
    <source>
        <dbReference type="SAM" id="MobiDB-lite"/>
    </source>
</evidence>
<dbReference type="EnsemblMetazoa" id="XM_020001584.1">
    <property type="protein sequence ID" value="XP_019857143.1"/>
    <property type="gene ID" value="LOC109585486"/>
</dbReference>
<dbReference type="InterPro" id="IPR035994">
    <property type="entry name" value="Nucleoside_phosphorylase_sf"/>
</dbReference>
<dbReference type="SUPFAM" id="SSF53167">
    <property type="entry name" value="Purine and uridine phosphorylases"/>
    <property type="match status" value="1"/>
</dbReference>
<accession>A0AAN0JKB5</accession>
<keyword evidence="3" id="KW-1185">Reference proteome</keyword>
<protein>
    <recommendedName>
        <fullName evidence="4">Nucleoside phosphorylase domain-containing protein</fullName>
    </recommendedName>
</protein>
<evidence type="ECO:0000313" key="2">
    <source>
        <dbReference type="EnsemblMetazoa" id="XP_019857143.1"/>
    </source>
</evidence>